<feature type="transmembrane region" description="Helical" evidence="1">
    <location>
        <begin position="21"/>
        <end position="39"/>
    </location>
</feature>
<feature type="transmembrane region" description="Helical" evidence="1">
    <location>
        <begin position="51"/>
        <end position="69"/>
    </location>
</feature>
<evidence type="ECO:0000256" key="1">
    <source>
        <dbReference type="SAM" id="Phobius"/>
    </source>
</evidence>
<evidence type="ECO:0000313" key="2">
    <source>
        <dbReference type="EMBL" id="PZO44815.1"/>
    </source>
</evidence>
<reference evidence="2 3" key="2">
    <citation type="submission" date="2018-06" db="EMBL/GenBank/DDBJ databases">
        <title>Metagenomic assembly of (sub)arctic Cyanobacteria and their associated microbiome from non-axenic cultures.</title>
        <authorList>
            <person name="Baurain D."/>
        </authorList>
    </citation>
    <scope>NUCLEOTIDE SEQUENCE [LARGE SCALE GENOMIC DNA]</scope>
    <source>
        <strain evidence="2">ULC041bin1</strain>
    </source>
</reference>
<organism evidence="2 3">
    <name type="scientific">Shackletoniella antarctica</name>
    <dbReference type="NCBI Taxonomy" id="268115"/>
    <lineage>
        <taxon>Bacteria</taxon>
        <taxon>Bacillati</taxon>
        <taxon>Cyanobacteriota</taxon>
        <taxon>Cyanophyceae</taxon>
        <taxon>Oculatellales</taxon>
        <taxon>Oculatellaceae</taxon>
        <taxon>Shackletoniella</taxon>
    </lineage>
</organism>
<accession>A0A2W4YD98</accession>
<protein>
    <submittedName>
        <fullName evidence="2">Uncharacterized protein</fullName>
    </submittedName>
</protein>
<proteinExistence type="predicted"/>
<keyword evidence="1" id="KW-0472">Membrane</keyword>
<comment type="caution">
    <text evidence="2">The sequence shown here is derived from an EMBL/GenBank/DDBJ whole genome shotgun (WGS) entry which is preliminary data.</text>
</comment>
<dbReference type="Proteomes" id="UP000249081">
    <property type="component" value="Unassembled WGS sequence"/>
</dbReference>
<sequence length="94" mass="10739">MRLGTLGNMAIHPNSTMALQLYLFACLMVFLFAIGPFLSDPSRPKNHLSSWAFLLLAMALSPVTLPNMLRKWMLKRWMSHQDPSTSINMLLSRF</sequence>
<keyword evidence="1" id="KW-1133">Transmembrane helix</keyword>
<dbReference type="AlphaFoldDB" id="A0A2W4YD98"/>
<evidence type="ECO:0000313" key="3">
    <source>
        <dbReference type="Proteomes" id="UP000249081"/>
    </source>
</evidence>
<reference evidence="3" key="1">
    <citation type="submission" date="2018-04" db="EMBL/GenBank/DDBJ databases">
        <authorList>
            <person name="Cornet L."/>
        </authorList>
    </citation>
    <scope>NUCLEOTIDE SEQUENCE [LARGE SCALE GENOMIC DNA]</scope>
</reference>
<keyword evidence="1" id="KW-0812">Transmembrane</keyword>
<gene>
    <name evidence="2" type="ORF">DCF17_03240</name>
</gene>
<dbReference type="EMBL" id="QBMN01000013">
    <property type="protein sequence ID" value="PZO44815.1"/>
    <property type="molecule type" value="Genomic_DNA"/>
</dbReference>
<name>A0A2W4YD98_9CYAN</name>